<dbReference type="PANTHER" id="PTHR30087:SF1">
    <property type="entry name" value="HYPOTHETICAL CYTOSOLIC PROTEIN"/>
    <property type="match status" value="1"/>
</dbReference>
<dbReference type="InterPro" id="IPR007553">
    <property type="entry name" value="2-thiour_desulf"/>
</dbReference>
<accession>K1RHS7</accession>
<dbReference type="EMBL" id="AJWZ01011491">
    <property type="protein sequence ID" value="EKC45023.1"/>
    <property type="molecule type" value="Genomic_DNA"/>
</dbReference>
<proteinExistence type="predicted"/>
<organism evidence="1">
    <name type="scientific">human gut metagenome</name>
    <dbReference type="NCBI Taxonomy" id="408170"/>
    <lineage>
        <taxon>unclassified sequences</taxon>
        <taxon>metagenomes</taxon>
        <taxon>organismal metagenomes</taxon>
    </lineage>
</organism>
<name>K1RHS7_9ZZZZ</name>
<gene>
    <name evidence="1" type="ORF">OBE_17178</name>
</gene>
<protein>
    <submittedName>
        <fullName evidence="1">Protein containing DUF523</fullName>
    </submittedName>
</protein>
<comment type="caution">
    <text evidence="1">The sequence shown here is derived from an EMBL/GenBank/DDBJ whole genome shotgun (WGS) entry which is preliminary data.</text>
</comment>
<reference evidence="1" key="1">
    <citation type="journal article" date="2013" name="Environ. Microbiol.">
        <title>Microbiota from the distal guts of lean and obese adolescents exhibit partial functional redundancy besides clear differences in community structure.</title>
        <authorList>
            <person name="Ferrer M."/>
            <person name="Ruiz A."/>
            <person name="Lanza F."/>
            <person name="Haange S.B."/>
            <person name="Oberbach A."/>
            <person name="Till H."/>
            <person name="Bargiela R."/>
            <person name="Campoy C."/>
            <person name="Segura M.T."/>
            <person name="Richter M."/>
            <person name="von Bergen M."/>
            <person name="Seifert J."/>
            <person name="Suarez A."/>
        </authorList>
    </citation>
    <scope>NUCLEOTIDE SEQUENCE</scope>
</reference>
<dbReference type="PANTHER" id="PTHR30087">
    <property type="entry name" value="INNER MEMBRANE PROTEIN"/>
    <property type="match status" value="1"/>
</dbReference>
<sequence>MSKILVSACLGGYNCNYKGESNFQEDIYTLIKSGNCILVCPETLGGMTTPRNPSECISDEKVINNLGEDNTSFYFKGAAETLRIAKLYNCKVAILKEKSPSCGTKRYDGTFSKRLIDKNGITAKLLADNDIRVISSDDHESIEKLINQIKNRNFK</sequence>
<dbReference type="AlphaFoldDB" id="K1RHS7"/>
<dbReference type="Pfam" id="PF04463">
    <property type="entry name" value="2-thiour_desulf"/>
    <property type="match status" value="1"/>
</dbReference>
<evidence type="ECO:0000313" key="1">
    <source>
        <dbReference type="EMBL" id="EKC45023.1"/>
    </source>
</evidence>